<keyword evidence="6" id="KW-1185">Reference proteome</keyword>
<dbReference type="InterPro" id="IPR020449">
    <property type="entry name" value="Tscrpt_reg_AraC-type_HTH"/>
</dbReference>
<dbReference type="Proteomes" id="UP000586827">
    <property type="component" value="Unassembled WGS sequence"/>
</dbReference>
<dbReference type="Pfam" id="PF12833">
    <property type="entry name" value="HTH_18"/>
    <property type="match status" value="1"/>
</dbReference>
<evidence type="ECO:0000256" key="2">
    <source>
        <dbReference type="ARBA" id="ARBA00023125"/>
    </source>
</evidence>
<dbReference type="InterPro" id="IPR018060">
    <property type="entry name" value="HTH_AraC"/>
</dbReference>
<reference evidence="5 6" key="1">
    <citation type="submission" date="2020-05" db="EMBL/GenBank/DDBJ databases">
        <title>MicrobeNet Type strains.</title>
        <authorList>
            <person name="Nicholson A.C."/>
        </authorList>
    </citation>
    <scope>NUCLEOTIDE SEQUENCE [LARGE SCALE GENOMIC DNA]</scope>
    <source>
        <strain evidence="5 6">JCM 3224</strain>
    </source>
</reference>
<keyword evidence="1" id="KW-0805">Transcription regulation</keyword>
<comment type="caution">
    <text evidence="5">The sequence shown here is derived from an EMBL/GenBank/DDBJ whole genome shotgun (WGS) entry which is preliminary data.</text>
</comment>
<dbReference type="SUPFAM" id="SSF46689">
    <property type="entry name" value="Homeodomain-like"/>
    <property type="match status" value="1"/>
</dbReference>
<evidence type="ECO:0000256" key="3">
    <source>
        <dbReference type="ARBA" id="ARBA00023163"/>
    </source>
</evidence>
<evidence type="ECO:0000313" key="5">
    <source>
        <dbReference type="EMBL" id="NNH71247.1"/>
    </source>
</evidence>
<dbReference type="PANTHER" id="PTHR43280">
    <property type="entry name" value="ARAC-FAMILY TRANSCRIPTIONAL REGULATOR"/>
    <property type="match status" value="1"/>
</dbReference>
<evidence type="ECO:0000313" key="6">
    <source>
        <dbReference type="Proteomes" id="UP000586827"/>
    </source>
</evidence>
<evidence type="ECO:0000256" key="1">
    <source>
        <dbReference type="ARBA" id="ARBA00023015"/>
    </source>
</evidence>
<gene>
    <name evidence="5" type="ORF">HLB23_15490</name>
</gene>
<dbReference type="PRINTS" id="PR00032">
    <property type="entry name" value="HTHARAC"/>
</dbReference>
<protein>
    <submittedName>
        <fullName evidence="5">Helix-turn-helix transcriptional regulator</fullName>
    </submittedName>
</protein>
<dbReference type="PROSITE" id="PS01124">
    <property type="entry name" value="HTH_ARAC_FAMILY_2"/>
    <property type="match status" value="1"/>
</dbReference>
<evidence type="ECO:0000259" key="4">
    <source>
        <dbReference type="PROSITE" id="PS01124"/>
    </source>
</evidence>
<keyword evidence="2" id="KW-0238">DNA-binding</keyword>
<dbReference type="GO" id="GO:0043565">
    <property type="term" value="F:sequence-specific DNA binding"/>
    <property type="evidence" value="ECO:0007669"/>
    <property type="project" value="InterPro"/>
</dbReference>
<name>A0A849C5Z9_9NOCA</name>
<dbReference type="PANTHER" id="PTHR43280:SF31">
    <property type="entry name" value="TRANSCRIPTIONAL REGULATORY PROTEIN"/>
    <property type="match status" value="1"/>
</dbReference>
<dbReference type="SMART" id="SM00342">
    <property type="entry name" value="HTH_ARAC"/>
    <property type="match status" value="1"/>
</dbReference>
<proteinExistence type="predicted"/>
<dbReference type="Gene3D" id="1.10.10.60">
    <property type="entry name" value="Homeodomain-like"/>
    <property type="match status" value="1"/>
</dbReference>
<keyword evidence="3" id="KW-0804">Transcription</keyword>
<dbReference type="RefSeq" id="WP_169815131.1">
    <property type="nucleotide sequence ID" value="NZ_JABELX010000005.1"/>
</dbReference>
<dbReference type="GO" id="GO:0003700">
    <property type="term" value="F:DNA-binding transcription factor activity"/>
    <property type="evidence" value="ECO:0007669"/>
    <property type="project" value="InterPro"/>
</dbReference>
<feature type="domain" description="HTH araC/xylS-type" evidence="4">
    <location>
        <begin position="79"/>
        <end position="180"/>
    </location>
</feature>
<organism evidence="5 6">
    <name type="scientific">Nocardia uniformis</name>
    <dbReference type="NCBI Taxonomy" id="53432"/>
    <lineage>
        <taxon>Bacteria</taxon>
        <taxon>Bacillati</taxon>
        <taxon>Actinomycetota</taxon>
        <taxon>Actinomycetes</taxon>
        <taxon>Mycobacteriales</taxon>
        <taxon>Nocardiaceae</taxon>
        <taxon>Nocardia</taxon>
    </lineage>
</organism>
<dbReference type="InterPro" id="IPR009057">
    <property type="entry name" value="Homeodomain-like_sf"/>
</dbReference>
<accession>A0A849C5Z9</accession>
<dbReference type="AlphaFoldDB" id="A0A849C5Z9"/>
<dbReference type="EMBL" id="JABELX010000005">
    <property type="protein sequence ID" value="NNH71247.1"/>
    <property type="molecule type" value="Genomic_DNA"/>
</dbReference>
<sequence length="185" mass="20162">MPEEYVPGDTFCDDAPLLLGRERGSTAAVLALSRTISEHAGGLSGHEFTEISARTMELLNLALHAPSAEEQSLSAALALAARAYIAERSSDPRLTPDAVADHLGCSRRKLEYSLRSVGASAPARLIADTRAARAYRRLTDPQESASITEIAYTSGFDSLSTFHRTFDRRFGKSPTEVRRRRPRAS</sequence>